<evidence type="ECO:0000256" key="1">
    <source>
        <dbReference type="SAM" id="Phobius"/>
    </source>
</evidence>
<evidence type="ECO:0000313" key="2">
    <source>
        <dbReference type="EMBL" id="MDF1610916.1"/>
    </source>
</evidence>
<accession>A0AAE3NU35</accession>
<feature type="transmembrane region" description="Helical" evidence="1">
    <location>
        <begin position="21"/>
        <end position="39"/>
    </location>
</feature>
<dbReference type="AlphaFoldDB" id="A0AAE3NU35"/>
<comment type="caution">
    <text evidence="2">The sequence shown here is derived from an EMBL/GenBank/DDBJ whole genome shotgun (WGS) entry which is preliminary data.</text>
</comment>
<dbReference type="Pfam" id="PF09527">
    <property type="entry name" value="ATPase_gene1"/>
    <property type="match status" value="1"/>
</dbReference>
<keyword evidence="1" id="KW-0472">Membrane</keyword>
<dbReference type="InterPro" id="IPR032820">
    <property type="entry name" value="ATPase_put"/>
</dbReference>
<dbReference type="EMBL" id="JARGDL010000002">
    <property type="protein sequence ID" value="MDF1610916.1"/>
    <property type="molecule type" value="Genomic_DNA"/>
</dbReference>
<keyword evidence="1" id="KW-0812">Transmembrane</keyword>
<reference evidence="2" key="1">
    <citation type="submission" date="2023-03" db="EMBL/GenBank/DDBJ databases">
        <title>Stygiobacter electus gen. nov., sp. nov., facultatively anaerobic thermotolerant bacterium of the class Ignavibacteria from a well of Yessentuki mineral water deposit.</title>
        <authorList>
            <person name="Podosokorskaya O.A."/>
            <person name="Elcheninov A.G."/>
            <person name="Petrova N.F."/>
            <person name="Zavarzina D.G."/>
            <person name="Kublanov I.V."/>
            <person name="Merkel A.Y."/>
        </authorList>
    </citation>
    <scope>NUCLEOTIDE SEQUENCE</scope>
    <source>
        <strain evidence="2">09-Me</strain>
    </source>
</reference>
<dbReference type="RefSeq" id="WP_321534682.1">
    <property type="nucleotide sequence ID" value="NZ_JARGDL010000002.1"/>
</dbReference>
<feature type="transmembrane region" description="Helical" evidence="1">
    <location>
        <begin position="45"/>
        <end position="66"/>
    </location>
</feature>
<keyword evidence="3" id="KW-1185">Reference proteome</keyword>
<keyword evidence="1" id="KW-1133">Transmembrane helix</keyword>
<organism evidence="2 3">
    <name type="scientific">Stygiobacter electus</name>
    <dbReference type="NCBI Taxonomy" id="3032292"/>
    <lineage>
        <taxon>Bacteria</taxon>
        <taxon>Pseudomonadati</taxon>
        <taxon>Ignavibacteriota</taxon>
        <taxon>Ignavibacteria</taxon>
        <taxon>Ignavibacteriales</taxon>
        <taxon>Melioribacteraceae</taxon>
        <taxon>Stygiobacter</taxon>
    </lineage>
</organism>
<dbReference type="Proteomes" id="UP001221302">
    <property type="component" value="Unassembled WGS sequence"/>
</dbReference>
<proteinExistence type="predicted"/>
<evidence type="ECO:0000313" key="3">
    <source>
        <dbReference type="Proteomes" id="UP001221302"/>
    </source>
</evidence>
<name>A0AAE3NU35_9BACT</name>
<sequence length="82" mass="9272">MKDDLSKINNSYSKIGPYLGLGTQLAATVIIMFFLGKYLDDQLEFFPWLTISFSIIGAFAGIYNFIKTVLQINSKDKIDIKN</sequence>
<gene>
    <name evidence="2" type="ORF">P0M35_02025</name>
</gene>
<protein>
    <submittedName>
        <fullName evidence="2">AtpZ/AtpI family protein</fullName>
    </submittedName>
</protein>